<sequence length="117" mass="12539">MSMTVQNNVSALQAFSTQMAVSSNNVANSLSDEFKADRAYNVEAENGQVQASISQTQSSAPLVEDSIKNDGSLKELSNTDISEEMAVQIQAQKGFEANAKMIQAYDETTGNLLDIIG</sequence>
<accession>A0A2G6MSA1</accession>
<protein>
    <recommendedName>
        <fullName evidence="2">Flagellar basal-body/hook protein C-terminal domain-containing protein</fullName>
    </recommendedName>
</protein>
<comment type="similarity">
    <text evidence="1">Belongs to the flagella basal body rod proteins family.</text>
</comment>
<evidence type="ECO:0000256" key="1">
    <source>
        <dbReference type="ARBA" id="ARBA00009677"/>
    </source>
</evidence>
<feature type="domain" description="Flagellar basal-body/hook protein C-terminal" evidence="2">
    <location>
        <begin position="75"/>
        <end position="114"/>
    </location>
</feature>
<organism evidence="3 4">
    <name type="scientific">Desulfobacter postgatei</name>
    <dbReference type="NCBI Taxonomy" id="2293"/>
    <lineage>
        <taxon>Bacteria</taxon>
        <taxon>Pseudomonadati</taxon>
        <taxon>Thermodesulfobacteriota</taxon>
        <taxon>Desulfobacteria</taxon>
        <taxon>Desulfobacterales</taxon>
        <taxon>Desulfobacteraceae</taxon>
        <taxon>Desulfobacter</taxon>
    </lineage>
</organism>
<dbReference type="EMBL" id="PDTI01000024">
    <property type="protein sequence ID" value="PIE62983.1"/>
    <property type="molecule type" value="Genomic_DNA"/>
</dbReference>
<evidence type="ECO:0000313" key="3">
    <source>
        <dbReference type="EMBL" id="PIE62983.1"/>
    </source>
</evidence>
<evidence type="ECO:0000259" key="2">
    <source>
        <dbReference type="Pfam" id="PF06429"/>
    </source>
</evidence>
<dbReference type="Proteomes" id="UP000231203">
    <property type="component" value="Unassembled WGS sequence"/>
</dbReference>
<gene>
    <name evidence="3" type="ORF">CSA25_02750</name>
</gene>
<proteinExistence type="inferred from homology"/>
<dbReference type="InterPro" id="IPR010930">
    <property type="entry name" value="Flg_bb/hook_C_dom"/>
</dbReference>
<reference evidence="3 4" key="1">
    <citation type="submission" date="2017-10" db="EMBL/GenBank/DDBJ databases">
        <title>Novel microbial diversity and functional potential in the marine mammal oral microbiome.</title>
        <authorList>
            <person name="Dudek N.K."/>
            <person name="Sun C.L."/>
            <person name="Burstein D."/>
            <person name="Kantor R.S."/>
            <person name="Aliaga Goltsman D.S."/>
            <person name="Bik E.M."/>
            <person name="Thomas B.C."/>
            <person name="Banfield J.F."/>
            <person name="Relman D.A."/>
        </authorList>
    </citation>
    <scope>NUCLEOTIDE SEQUENCE [LARGE SCALE GENOMIC DNA]</scope>
    <source>
        <strain evidence="3">DOLJORAL78_47_202</strain>
    </source>
</reference>
<name>A0A2G6MSA1_9BACT</name>
<comment type="caution">
    <text evidence="3">The sequence shown here is derived from an EMBL/GenBank/DDBJ whole genome shotgun (WGS) entry which is preliminary data.</text>
</comment>
<evidence type="ECO:0000313" key="4">
    <source>
        <dbReference type="Proteomes" id="UP000231203"/>
    </source>
</evidence>
<dbReference type="Pfam" id="PF06429">
    <property type="entry name" value="Flg_bbr_C"/>
    <property type="match status" value="1"/>
</dbReference>
<dbReference type="AlphaFoldDB" id="A0A2G6MSA1"/>